<dbReference type="Pfam" id="PF00886">
    <property type="entry name" value="Ribosomal_S16"/>
    <property type="match status" value="1"/>
</dbReference>
<dbReference type="Proteomes" id="UP000694941">
    <property type="component" value="Unplaced"/>
</dbReference>
<evidence type="ECO:0000313" key="9">
    <source>
        <dbReference type="RefSeq" id="XP_013785808.1"/>
    </source>
</evidence>
<dbReference type="RefSeq" id="XP_013785807.1">
    <property type="nucleotide sequence ID" value="XM_013930353.2"/>
</dbReference>
<name>A0ABM1BNY2_LIMPO</name>
<evidence type="ECO:0000256" key="1">
    <source>
        <dbReference type="ARBA" id="ARBA00006668"/>
    </source>
</evidence>
<evidence type="ECO:0000256" key="5">
    <source>
        <dbReference type="ARBA" id="ARBA00035438"/>
    </source>
</evidence>
<dbReference type="Gene3D" id="3.30.1320.10">
    <property type="match status" value="1"/>
</dbReference>
<evidence type="ECO:0000313" key="8">
    <source>
        <dbReference type="RefSeq" id="XP_013785807.1"/>
    </source>
</evidence>
<protein>
    <recommendedName>
        <fullName evidence="4">Small ribosomal subunit protein bS16m</fullName>
    </recommendedName>
    <alternativeName>
        <fullName evidence="5">28S ribosomal protein S16, mitochondrial</fullName>
    </alternativeName>
</protein>
<dbReference type="InterPro" id="IPR000307">
    <property type="entry name" value="Ribosomal_bS16"/>
</dbReference>
<evidence type="ECO:0000256" key="4">
    <source>
        <dbReference type="ARBA" id="ARBA00035263"/>
    </source>
</evidence>
<keyword evidence="7" id="KW-1185">Reference proteome</keyword>
<keyword evidence="3" id="KW-0687">Ribonucleoprotein</keyword>
<dbReference type="NCBIfam" id="TIGR00002">
    <property type="entry name" value="S16"/>
    <property type="match status" value="1"/>
</dbReference>
<evidence type="ECO:0000313" key="7">
    <source>
        <dbReference type="Proteomes" id="UP000694941"/>
    </source>
</evidence>
<feature type="region of interest" description="Disordered" evidence="6">
    <location>
        <begin position="104"/>
        <end position="126"/>
    </location>
</feature>
<comment type="similarity">
    <text evidence="1">Belongs to the bacterial ribosomal protein bS16 family.</text>
</comment>
<proteinExistence type="inferred from homology"/>
<dbReference type="RefSeq" id="XP_013785808.1">
    <property type="nucleotide sequence ID" value="XM_013930354.2"/>
</dbReference>
<evidence type="ECO:0000256" key="6">
    <source>
        <dbReference type="SAM" id="MobiDB-lite"/>
    </source>
</evidence>
<accession>A0ABM1BNY2</accession>
<reference evidence="8 9" key="1">
    <citation type="submission" date="2025-05" db="UniProtKB">
        <authorList>
            <consortium name="RefSeq"/>
        </authorList>
    </citation>
    <scope>IDENTIFICATION</scope>
    <source>
        <tissue evidence="8 9">Muscle</tissue>
    </source>
</reference>
<feature type="compositionally biased region" description="Polar residues" evidence="6">
    <location>
        <begin position="107"/>
        <end position="118"/>
    </location>
</feature>
<dbReference type="HAMAP" id="MF_00385">
    <property type="entry name" value="Ribosomal_bS16"/>
    <property type="match status" value="1"/>
</dbReference>
<dbReference type="PANTHER" id="PTHR12919:SF20">
    <property type="entry name" value="SMALL RIBOSOMAL SUBUNIT PROTEIN BS16M"/>
    <property type="match status" value="1"/>
</dbReference>
<dbReference type="InterPro" id="IPR023803">
    <property type="entry name" value="Ribosomal_bS16_dom_sf"/>
</dbReference>
<organism evidence="7 9">
    <name type="scientific">Limulus polyphemus</name>
    <name type="common">Atlantic horseshoe crab</name>
    <dbReference type="NCBI Taxonomy" id="6850"/>
    <lineage>
        <taxon>Eukaryota</taxon>
        <taxon>Metazoa</taxon>
        <taxon>Ecdysozoa</taxon>
        <taxon>Arthropoda</taxon>
        <taxon>Chelicerata</taxon>
        <taxon>Merostomata</taxon>
        <taxon>Xiphosura</taxon>
        <taxon>Limulidae</taxon>
        <taxon>Limulus</taxon>
    </lineage>
</organism>
<keyword evidence="2 8" id="KW-0689">Ribosomal protein</keyword>
<evidence type="ECO:0000256" key="2">
    <source>
        <dbReference type="ARBA" id="ARBA00022980"/>
    </source>
</evidence>
<dbReference type="PANTHER" id="PTHR12919">
    <property type="entry name" value="30S RIBOSOMAL PROTEIN S16"/>
    <property type="match status" value="1"/>
</dbReference>
<evidence type="ECO:0000256" key="3">
    <source>
        <dbReference type="ARBA" id="ARBA00023274"/>
    </source>
</evidence>
<dbReference type="GeneID" id="106469843"/>
<gene>
    <name evidence="8 9" type="primary">LOC106469843</name>
</gene>
<sequence>MVSRRIGIRLARFGCANRPFYHIVVAPKSRRHQDPPFEQLGTYDVMPNEHKERLVSLNLERIRYWIGIGAHISDPVAELLGLAGFLPIHPLSYMKAWRNRRKANAQAGENQTLSSEISSTREEGLS</sequence>
<dbReference type="GO" id="GO:0005840">
    <property type="term" value="C:ribosome"/>
    <property type="evidence" value="ECO:0007669"/>
    <property type="project" value="UniProtKB-KW"/>
</dbReference>
<dbReference type="SUPFAM" id="SSF54565">
    <property type="entry name" value="Ribosomal protein S16"/>
    <property type="match status" value="1"/>
</dbReference>